<keyword evidence="1" id="KW-0479">Metal-binding</keyword>
<evidence type="ECO:0000313" key="8">
    <source>
        <dbReference type="Proteomes" id="UP000186583"/>
    </source>
</evidence>
<name>A0A1Q8S668_9PEZI</name>
<dbReference type="Pfam" id="PF11951">
    <property type="entry name" value="Fungal_trans_2"/>
    <property type="match status" value="1"/>
</dbReference>
<dbReference type="InterPro" id="IPR021858">
    <property type="entry name" value="Fun_TF"/>
</dbReference>
<keyword evidence="2" id="KW-0862">Zinc</keyword>
<dbReference type="GO" id="GO:0046872">
    <property type="term" value="F:metal ion binding"/>
    <property type="evidence" value="ECO:0007669"/>
    <property type="project" value="UniProtKB-KW"/>
</dbReference>
<evidence type="ECO:0000256" key="6">
    <source>
        <dbReference type="ARBA" id="ARBA00023242"/>
    </source>
</evidence>
<proteinExistence type="predicted"/>
<organism evidence="7 8">
    <name type="scientific">Colletotrichum chlorophyti</name>
    <dbReference type="NCBI Taxonomy" id="708187"/>
    <lineage>
        <taxon>Eukaryota</taxon>
        <taxon>Fungi</taxon>
        <taxon>Dikarya</taxon>
        <taxon>Ascomycota</taxon>
        <taxon>Pezizomycotina</taxon>
        <taxon>Sordariomycetes</taxon>
        <taxon>Hypocreomycetidae</taxon>
        <taxon>Glomerellales</taxon>
        <taxon>Glomerellaceae</taxon>
        <taxon>Colletotrichum</taxon>
    </lineage>
</organism>
<evidence type="ECO:0000256" key="2">
    <source>
        <dbReference type="ARBA" id="ARBA00022833"/>
    </source>
</evidence>
<evidence type="ECO:0000256" key="3">
    <source>
        <dbReference type="ARBA" id="ARBA00023015"/>
    </source>
</evidence>
<keyword evidence="4" id="KW-0238">DNA-binding</keyword>
<reference evidence="7 8" key="1">
    <citation type="submission" date="2016-11" db="EMBL/GenBank/DDBJ databases">
        <title>Draft Genome Assembly of Colletotrichum chlorophyti a pathogen of herbaceous plants.</title>
        <authorList>
            <person name="Gan P."/>
            <person name="Narusaka M."/>
            <person name="Tsushima A."/>
            <person name="Narusaka Y."/>
            <person name="Takano Y."/>
            <person name="Shirasu K."/>
        </authorList>
    </citation>
    <scope>NUCLEOTIDE SEQUENCE [LARGE SCALE GENOMIC DNA]</scope>
    <source>
        <strain evidence="7 8">NTL11</strain>
    </source>
</reference>
<gene>
    <name evidence="7" type="ORF">CCHL11_02312</name>
</gene>
<keyword evidence="6" id="KW-0539">Nucleus</keyword>
<evidence type="ECO:0000256" key="1">
    <source>
        <dbReference type="ARBA" id="ARBA00022723"/>
    </source>
</evidence>
<dbReference type="PANTHER" id="PTHR36206">
    <property type="entry name" value="ASPERCRYPTIN BIOSYNTHESIS CLUSTER-SPECIFIC TRANSCRIPTION REGULATOR ATNN-RELATED"/>
    <property type="match status" value="1"/>
</dbReference>
<dbReference type="STRING" id="708187.A0A1Q8S668"/>
<dbReference type="PANTHER" id="PTHR36206:SF4">
    <property type="entry name" value="HYPOTHETICAL CONSERVED PROTEIN (EUROFUNG)-RELATED"/>
    <property type="match status" value="1"/>
</dbReference>
<keyword evidence="3" id="KW-0805">Transcription regulation</keyword>
<dbReference type="Proteomes" id="UP000186583">
    <property type="component" value="Unassembled WGS sequence"/>
</dbReference>
<evidence type="ECO:0000256" key="5">
    <source>
        <dbReference type="ARBA" id="ARBA00023163"/>
    </source>
</evidence>
<accession>A0A1Q8S668</accession>
<evidence type="ECO:0008006" key="9">
    <source>
        <dbReference type="Google" id="ProtNLM"/>
    </source>
</evidence>
<dbReference type="GO" id="GO:0003677">
    <property type="term" value="F:DNA binding"/>
    <property type="evidence" value="ECO:0007669"/>
    <property type="project" value="UniProtKB-KW"/>
</dbReference>
<dbReference type="OrthoDB" id="3598904at2759"/>
<sequence length="377" mass="43046">MGYRPLLIKPAYESLIFTQQLEKDQFEYWMAFSKESSLFPSDLMSELLPQIAREDPAIKYAAFAVGAATLGSPTRRQRVSGTGPYMADALRHYGRSINLVRSSEPSKKSVPRALLACLLFVTFEAVQGNHKAALTHLNFGCKILDQLMRQGVSGDCPPRLIDEVISSFQRFTLLSWTVNDYHPPETEAHVPWCCRGKRSRYAVDEMPDLFNDLRQARRWWDVVQHYVIYQTQMHSALRFEDIQTPASTGRRSPDEKKKYSGILDRWRARFAPLKTQVLAEEASNEQAYLQLISLRLSCLSLDISVRSSQYTDGDVLESSTEDFRQLVSMSRIILEGQLPEHASDEVFTMDSSPSWSLLSVSIYCRDDSTRKEAHQLL</sequence>
<dbReference type="InterPro" id="IPR052360">
    <property type="entry name" value="Transcr_Regulatory_Proteins"/>
</dbReference>
<keyword evidence="5" id="KW-0804">Transcription</keyword>
<dbReference type="EMBL" id="MPGH01000014">
    <property type="protein sequence ID" value="OLN96866.1"/>
    <property type="molecule type" value="Genomic_DNA"/>
</dbReference>
<protein>
    <recommendedName>
        <fullName evidence="9">Transcription factor domain-containing protein</fullName>
    </recommendedName>
</protein>
<dbReference type="AlphaFoldDB" id="A0A1Q8S668"/>
<evidence type="ECO:0000256" key="4">
    <source>
        <dbReference type="ARBA" id="ARBA00023125"/>
    </source>
</evidence>
<evidence type="ECO:0000313" key="7">
    <source>
        <dbReference type="EMBL" id="OLN96866.1"/>
    </source>
</evidence>
<keyword evidence="8" id="KW-1185">Reference proteome</keyword>
<comment type="caution">
    <text evidence="7">The sequence shown here is derived from an EMBL/GenBank/DDBJ whole genome shotgun (WGS) entry which is preliminary data.</text>
</comment>